<feature type="disulfide bond" evidence="3">
    <location>
        <begin position="133"/>
        <end position="176"/>
    </location>
</feature>
<dbReference type="AlphaFoldDB" id="A0A8B6BJD8"/>
<dbReference type="InterPro" id="IPR000436">
    <property type="entry name" value="Sushi_SCR_CCP_dom"/>
</dbReference>
<gene>
    <name evidence="6" type="ORF">MGAL_10B063591</name>
</gene>
<comment type="caution">
    <text evidence="3">Lacks conserved residue(s) required for the propagation of feature annotation.</text>
</comment>
<evidence type="ECO:0000313" key="6">
    <source>
        <dbReference type="EMBL" id="VDH90661.1"/>
    </source>
</evidence>
<dbReference type="OrthoDB" id="6120813at2759"/>
<name>A0A8B6BJD8_MYTGA</name>
<evidence type="ECO:0000256" key="2">
    <source>
        <dbReference type="ARBA" id="ARBA00023157"/>
    </source>
</evidence>
<feature type="domain" description="Sushi" evidence="5">
    <location>
        <begin position="131"/>
        <end position="192"/>
    </location>
</feature>
<keyword evidence="2 3" id="KW-1015">Disulfide bond</keyword>
<dbReference type="InterPro" id="IPR035976">
    <property type="entry name" value="Sushi/SCR/CCP_sf"/>
</dbReference>
<organism evidence="6 7">
    <name type="scientific">Mytilus galloprovincialis</name>
    <name type="common">Mediterranean mussel</name>
    <dbReference type="NCBI Taxonomy" id="29158"/>
    <lineage>
        <taxon>Eukaryota</taxon>
        <taxon>Metazoa</taxon>
        <taxon>Spiralia</taxon>
        <taxon>Lophotrochozoa</taxon>
        <taxon>Mollusca</taxon>
        <taxon>Bivalvia</taxon>
        <taxon>Autobranchia</taxon>
        <taxon>Pteriomorphia</taxon>
        <taxon>Mytilida</taxon>
        <taxon>Mytiloidea</taxon>
        <taxon>Mytilidae</taxon>
        <taxon>Mytilinae</taxon>
        <taxon>Mytilus</taxon>
    </lineage>
</organism>
<dbReference type="Proteomes" id="UP000596742">
    <property type="component" value="Unassembled WGS sequence"/>
</dbReference>
<keyword evidence="3" id="KW-0768">Sushi</keyword>
<dbReference type="PANTHER" id="PTHR46343:SF2">
    <property type="entry name" value="SUSHI_VON WILLEBRAND FACTOR TYPE A_EGF_PENTRAXIN DOMAIN-CONTAINING 1"/>
    <property type="match status" value="1"/>
</dbReference>
<evidence type="ECO:0000259" key="5">
    <source>
        <dbReference type="PROSITE" id="PS50923"/>
    </source>
</evidence>
<feature type="domain" description="HYR" evidence="4">
    <location>
        <begin position="1"/>
        <end position="66"/>
    </location>
</feature>
<feature type="domain" description="HYR" evidence="4">
    <location>
        <begin position="191"/>
        <end position="277"/>
    </location>
</feature>
<dbReference type="SUPFAM" id="SSF57535">
    <property type="entry name" value="Complement control module/SCR domain"/>
    <property type="match status" value="4"/>
</dbReference>
<proteinExistence type="predicted"/>
<dbReference type="EMBL" id="UYJE01000167">
    <property type="protein sequence ID" value="VDH90661.1"/>
    <property type="molecule type" value="Genomic_DNA"/>
</dbReference>
<dbReference type="PANTHER" id="PTHR46343">
    <property type="entry name" value="HYR DOMAIN-CONTAINING PROTEIN"/>
    <property type="match status" value="1"/>
</dbReference>
<evidence type="ECO:0000259" key="4">
    <source>
        <dbReference type="PROSITE" id="PS50825"/>
    </source>
</evidence>
<dbReference type="PROSITE" id="PS50825">
    <property type="entry name" value="HYR"/>
    <property type="match status" value="2"/>
</dbReference>
<keyword evidence="1" id="KW-0677">Repeat</keyword>
<dbReference type="Pfam" id="PF02494">
    <property type="entry name" value="HYR"/>
    <property type="match status" value="2"/>
</dbReference>
<sequence>HHAFVDWTPPVALDLEDGEISVYIDGHYKPGGPFFERDGRPTKIGYYARDQAGNMDTCNFNIYVEVIRCPVRSSSIPDGYRVCHPSYDMVLGTVCRYGCYQGHTIKGAPSRIECLETGQWSSQKEPYCEKTKCSAIEQRGKLSFSCTADFYFRSICTFGCDAGFDIPSNQRRTKVCLASGKWNNRYDPDCIDVEPPSFEKCPNTLMFYPGDNKDTAFISWNKPVVIDNKDKGLEPTQVIGPPPATEQEVNTYNVKYTAQDSAGNEGRDCSFDIVIKQLRCPKLYPLPYMGLNCTGTRRGSECAFSCQDNSALVGTKNAYCYRNGSDPYANWAMDFHPFCKPSNGCPDIVPPDNGAMACDVWVGGRFCHPLCSHGYSVLASLPNFMVCTENGIWTNHKKLSDCHQTANSTSRYVTMSAECYFRGNCNDPETQAEIKENFMAAVQNSKSYM</sequence>
<dbReference type="CDD" id="cd00033">
    <property type="entry name" value="CCP"/>
    <property type="match status" value="1"/>
</dbReference>
<evidence type="ECO:0000256" key="3">
    <source>
        <dbReference type="PROSITE-ProRule" id="PRU00302"/>
    </source>
</evidence>
<evidence type="ECO:0000313" key="7">
    <source>
        <dbReference type="Proteomes" id="UP000596742"/>
    </source>
</evidence>
<reference evidence="6" key="1">
    <citation type="submission" date="2018-11" db="EMBL/GenBank/DDBJ databases">
        <authorList>
            <person name="Alioto T."/>
            <person name="Alioto T."/>
        </authorList>
    </citation>
    <scope>NUCLEOTIDE SEQUENCE</scope>
</reference>
<feature type="non-terminal residue" evidence="6">
    <location>
        <position position="449"/>
    </location>
</feature>
<keyword evidence="7" id="KW-1185">Reference proteome</keyword>
<dbReference type="Pfam" id="PF00084">
    <property type="entry name" value="Sushi"/>
    <property type="match status" value="2"/>
</dbReference>
<accession>A0A8B6BJD8</accession>
<dbReference type="InterPro" id="IPR003410">
    <property type="entry name" value="HYR_dom"/>
</dbReference>
<comment type="caution">
    <text evidence="6">The sequence shown here is derived from an EMBL/GenBank/DDBJ whole genome shotgun (WGS) entry which is preliminary data.</text>
</comment>
<protein>
    <submittedName>
        <fullName evidence="6">Sushi repeat-containing protein SRPX2</fullName>
    </submittedName>
</protein>
<evidence type="ECO:0000256" key="1">
    <source>
        <dbReference type="ARBA" id="ARBA00022737"/>
    </source>
</evidence>
<feature type="domain" description="Sushi" evidence="5">
    <location>
        <begin position="67"/>
        <end position="130"/>
    </location>
</feature>
<dbReference type="SMART" id="SM00032">
    <property type="entry name" value="CCP"/>
    <property type="match status" value="4"/>
</dbReference>
<dbReference type="InterPro" id="IPR043555">
    <property type="entry name" value="SRPX-like"/>
</dbReference>
<feature type="non-terminal residue" evidence="6">
    <location>
        <position position="1"/>
    </location>
</feature>
<dbReference type="Gene3D" id="2.10.70.10">
    <property type="entry name" value="Complement Module, domain 1"/>
    <property type="match status" value="3"/>
</dbReference>
<dbReference type="PROSITE" id="PS50923">
    <property type="entry name" value="SUSHI"/>
    <property type="match status" value="2"/>
</dbReference>